<feature type="transmembrane region" description="Helical" evidence="12">
    <location>
        <begin position="381"/>
        <end position="406"/>
    </location>
</feature>
<evidence type="ECO:0000256" key="9">
    <source>
        <dbReference type="ARBA" id="ARBA00022989"/>
    </source>
</evidence>
<dbReference type="NCBIfam" id="TIGR01995">
    <property type="entry name" value="PTS-II-ABC-beta"/>
    <property type="match status" value="1"/>
</dbReference>
<dbReference type="InterPro" id="IPR018113">
    <property type="entry name" value="PTrfase_EIIB_Cys"/>
</dbReference>
<comment type="subcellular location">
    <subcellularLocation>
        <location evidence="1">Cell membrane</location>
        <topology evidence="1">Multi-pass membrane protein</topology>
    </subcellularLocation>
</comment>
<dbReference type="Gene3D" id="2.70.70.10">
    <property type="entry name" value="Glucose Permease (Domain IIA)"/>
    <property type="match status" value="1"/>
</dbReference>
<feature type="transmembrane region" description="Helical" evidence="12">
    <location>
        <begin position="326"/>
        <end position="344"/>
    </location>
</feature>
<dbReference type="FunFam" id="3.30.1360.60:FF:000001">
    <property type="entry name" value="PTS system glucose-specific IIBC component PtsG"/>
    <property type="match status" value="1"/>
</dbReference>
<feature type="transmembrane region" description="Helical" evidence="12">
    <location>
        <begin position="245"/>
        <end position="269"/>
    </location>
</feature>
<dbReference type="GO" id="GO:0015771">
    <property type="term" value="P:trehalose transport"/>
    <property type="evidence" value="ECO:0007669"/>
    <property type="project" value="TreeGrafter"/>
</dbReference>
<dbReference type="SUPFAM" id="SSF55604">
    <property type="entry name" value="Glucose permease domain IIB"/>
    <property type="match status" value="1"/>
</dbReference>
<gene>
    <name evidence="16" type="ORF">J2W91_001848</name>
</gene>
<keyword evidence="3" id="KW-1003">Cell membrane</keyword>
<keyword evidence="8" id="KW-0418">Kinase</keyword>
<dbReference type="InterPro" id="IPR036878">
    <property type="entry name" value="Glu_permease_IIB"/>
</dbReference>
<evidence type="ECO:0000256" key="2">
    <source>
        <dbReference type="ARBA" id="ARBA00022448"/>
    </source>
</evidence>
<evidence type="ECO:0000256" key="5">
    <source>
        <dbReference type="ARBA" id="ARBA00022679"/>
    </source>
</evidence>
<dbReference type="PROSITE" id="PS01035">
    <property type="entry name" value="PTS_EIIB_TYPE_1_CYS"/>
    <property type="match status" value="1"/>
</dbReference>
<evidence type="ECO:0000256" key="3">
    <source>
        <dbReference type="ARBA" id="ARBA00022475"/>
    </source>
</evidence>
<dbReference type="InterPro" id="IPR011297">
    <property type="entry name" value="PTS_IIABC_b_glu"/>
</dbReference>
<evidence type="ECO:0000256" key="6">
    <source>
        <dbReference type="ARBA" id="ARBA00022683"/>
    </source>
</evidence>
<dbReference type="AlphaFoldDB" id="A0AAP5LLS4"/>
<protein>
    <submittedName>
        <fullName evidence="16">PTS system beta-glucosides-specific IIC component</fullName>
    </submittedName>
</protein>
<feature type="domain" description="PTS EIIB type-1" evidence="14">
    <location>
        <begin position="4"/>
        <end position="86"/>
    </location>
</feature>
<keyword evidence="2" id="KW-0813">Transport</keyword>
<dbReference type="Proteomes" id="UP001254832">
    <property type="component" value="Unassembled WGS sequence"/>
</dbReference>
<evidence type="ECO:0000259" key="13">
    <source>
        <dbReference type="PROSITE" id="PS51093"/>
    </source>
</evidence>
<dbReference type="GO" id="GO:0008982">
    <property type="term" value="F:protein-N(PI)-phosphohistidine-sugar phosphotransferase activity"/>
    <property type="evidence" value="ECO:0007669"/>
    <property type="project" value="InterPro"/>
</dbReference>
<comment type="caution">
    <text evidence="16">The sequence shown here is derived from an EMBL/GenBank/DDBJ whole genome shotgun (WGS) entry which is preliminary data.</text>
</comment>
<dbReference type="FunFam" id="2.70.70.10:FF:000001">
    <property type="entry name" value="PTS system glucose-specific IIA component"/>
    <property type="match status" value="1"/>
</dbReference>
<dbReference type="Pfam" id="PF00358">
    <property type="entry name" value="PTS_EIIA_1"/>
    <property type="match status" value="1"/>
</dbReference>
<organism evidence="16 17">
    <name type="scientific">Paenibacillus amylolyticus</name>
    <dbReference type="NCBI Taxonomy" id="1451"/>
    <lineage>
        <taxon>Bacteria</taxon>
        <taxon>Bacillati</taxon>
        <taxon>Bacillota</taxon>
        <taxon>Bacilli</taxon>
        <taxon>Bacillales</taxon>
        <taxon>Paenibacillaceae</taxon>
        <taxon>Paenibacillus</taxon>
    </lineage>
</organism>
<keyword evidence="4" id="KW-0762">Sugar transport</keyword>
<dbReference type="PANTHER" id="PTHR30175">
    <property type="entry name" value="PHOSPHOTRANSFERASE SYSTEM TRANSPORT PROTEIN"/>
    <property type="match status" value="1"/>
</dbReference>
<keyword evidence="5" id="KW-0808">Transferase</keyword>
<sequence length="649" mass="68056">MNHDKTAKEILSAVGGNENINSVIHCVTRLRFNLKDMKSPNKDEIKQIDGVLTVVESGGQFQVVIGNEVPKVYESLLKTMGREPSATTSEQENEGKKRGLFNRFVDVVSGVFMPVVGVLAAAGILKGLLALFITLKWLTEDMNTYKILFATADALFYFFPIILGFSAGKKFGGNPFISATIGAALVYPTMTAAATAGTGMSFLSIPVVLINYTQSVIPIIIASYLAANFERWLTKVTPSSIKMFLVPLITLAVITPVVFMAVGPVATLISDLLAKGAMWTYGLSPIIAGLLLAGLWQTIIIFGLHWAFVPILLNNLVTNGFDPINGMLYCTTFAQTGAAFAIAIKTRDKKLKPIAMSATISGVMGVTEPAIYGVTLPAKKAFIMASIAGGIAGAVAGFMGSTAYGFGAGVFGIPLFINPQGIDSGFIGFILSIVIAFVLGFILTYMFGYRNSTPAVAAASSSAKLRGVEQGQPVGGSSVADATVGTTSSSATQTATGTLTEHTVYSPLTGTIIPLTAVSDEAFSSGAMGQGAAIKPSAGVAYAPFDGVIVTIFKTKHAIGLLSEDGVEILIHIGINTVSLKGKHFTSYVSDGDVVRKGDKLVEFDLAAIQAAGYDTTTSVIVSNTSSYSDIQINSSSQVEQGAVLISVK</sequence>
<evidence type="ECO:0000313" key="17">
    <source>
        <dbReference type="Proteomes" id="UP001254832"/>
    </source>
</evidence>
<dbReference type="CDD" id="cd00212">
    <property type="entry name" value="PTS_IIB_glc"/>
    <property type="match status" value="1"/>
</dbReference>
<dbReference type="GO" id="GO:0005886">
    <property type="term" value="C:plasma membrane"/>
    <property type="evidence" value="ECO:0007669"/>
    <property type="project" value="UniProtKB-SubCell"/>
</dbReference>
<keyword evidence="9 12" id="KW-1133">Transmembrane helix</keyword>
<dbReference type="SUPFAM" id="SSF51261">
    <property type="entry name" value="Duplicated hybrid motif"/>
    <property type="match status" value="1"/>
</dbReference>
<dbReference type="PROSITE" id="PS51103">
    <property type="entry name" value="PTS_EIIC_TYPE_1"/>
    <property type="match status" value="1"/>
</dbReference>
<feature type="domain" description="PTS EIIC type-1" evidence="15">
    <location>
        <begin position="106"/>
        <end position="463"/>
    </location>
</feature>
<evidence type="ECO:0000256" key="12">
    <source>
        <dbReference type="SAM" id="Phobius"/>
    </source>
</evidence>
<evidence type="ECO:0000256" key="4">
    <source>
        <dbReference type="ARBA" id="ARBA00022597"/>
    </source>
</evidence>
<dbReference type="InterPro" id="IPR001127">
    <property type="entry name" value="PTS_EIIA_1_perm"/>
</dbReference>
<dbReference type="GO" id="GO:0090589">
    <property type="term" value="F:protein-phosphocysteine-trehalose phosphotransferase system transporter activity"/>
    <property type="evidence" value="ECO:0007669"/>
    <property type="project" value="TreeGrafter"/>
</dbReference>
<evidence type="ECO:0000313" key="16">
    <source>
        <dbReference type="EMBL" id="MDR6723396.1"/>
    </source>
</evidence>
<keyword evidence="7 12" id="KW-0812">Transmembrane</keyword>
<dbReference type="PROSITE" id="PS51098">
    <property type="entry name" value="PTS_EIIB_TYPE_1"/>
    <property type="match status" value="1"/>
</dbReference>
<dbReference type="PANTHER" id="PTHR30175:SF1">
    <property type="entry name" value="PTS SYSTEM ARBUTIN-, CELLOBIOSE-, AND SALICIN-SPECIFIC EIIBC COMPONENT-RELATED"/>
    <property type="match status" value="1"/>
</dbReference>
<feature type="transmembrane region" description="Helical" evidence="12">
    <location>
        <begin position="426"/>
        <end position="447"/>
    </location>
</feature>
<keyword evidence="6" id="KW-0598">Phosphotransferase system</keyword>
<feature type="domain" description="PTS EIIA type-1" evidence="13">
    <location>
        <begin position="520"/>
        <end position="624"/>
    </location>
</feature>
<evidence type="ECO:0000256" key="7">
    <source>
        <dbReference type="ARBA" id="ARBA00022692"/>
    </source>
</evidence>
<accession>A0AAP5LLS4</accession>
<feature type="transmembrane region" description="Helical" evidence="12">
    <location>
        <begin position="281"/>
        <end position="306"/>
    </location>
</feature>
<feature type="transmembrane region" description="Helical" evidence="12">
    <location>
        <begin position="147"/>
        <end position="165"/>
    </location>
</feature>
<feature type="active site" description="Phosphocysteine intermediate; for EIIB activity" evidence="11">
    <location>
        <position position="26"/>
    </location>
</feature>
<dbReference type="Gene3D" id="3.30.1360.60">
    <property type="entry name" value="Glucose permease domain IIB"/>
    <property type="match status" value="1"/>
</dbReference>
<dbReference type="GO" id="GO:0016301">
    <property type="term" value="F:kinase activity"/>
    <property type="evidence" value="ECO:0007669"/>
    <property type="project" value="UniProtKB-KW"/>
</dbReference>
<dbReference type="GO" id="GO:0009401">
    <property type="term" value="P:phosphoenolpyruvate-dependent sugar phosphotransferase system"/>
    <property type="evidence" value="ECO:0007669"/>
    <property type="project" value="UniProtKB-KW"/>
</dbReference>
<dbReference type="InterPro" id="IPR050558">
    <property type="entry name" value="PTS_Sugar-Specific_Components"/>
</dbReference>
<reference evidence="16" key="1">
    <citation type="submission" date="2023-07" db="EMBL/GenBank/DDBJ databases">
        <title>Sorghum-associated microbial communities from plants grown in Nebraska, USA.</title>
        <authorList>
            <person name="Schachtman D."/>
        </authorList>
    </citation>
    <scope>NUCLEOTIDE SEQUENCE</scope>
    <source>
        <strain evidence="16">BE80</strain>
    </source>
</reference>
<dbReference type="EMBL" id="JAVDTR010000004">
    <property type="protein sequence ID" value="MDR6723396.1"/>
    <property type="molecule type" value="Genomic_DNA"/>
</dbReference>
<dbReference type="InterPro" id="IPR001996">
    <property type="entry name" value="PTS_IIB_1"/>
</dbReference>
<dbReference type="Pfam" id="PF02378">
    <property type="entry name" value="PTS_EIIC"/>
    <property type="match status" value="1"/>
</dbReference>
<keyword evidence="10 12" id="KW-0472">Membrane</keyword>
<dbReference type="RefSeq" id="WP_310138486.1">
    <property type="nucleotide sequence ID" value="NZ_JAVDTR010000004.1"/>
</dbReference>
<evidence type="ECO:0000256" key="8">
    <source>
        <dbReference type="ARBA" id="ARBA00022777"/>
    </source>
</evidence>
<evidence type="ECO:0000259" key="14">
    <source>
        <dbReference type="PROSITE" id="PS51098"/>
    </source>
</evidence>
<dbReference type="NCBIfam" id="TIGR00830">
    <property type="entry name" value="PTBA"/>
    <property type="match status" value="1"/>
</dbReference>
<evidence type="ECO:0000256" key="11">
    <source>
        <dbReference type="PROSITE-ProRule" id="PRU00421"/>
    </source>
</evidence>
<feature type="transmembrane region" description="Helical" evidence="12">
    <location>
        <begin position="111"/>
        <end position="135"/>
    </location>
</feature>
<evidence type="ECO:0000256" key="10">
    <source>
        <dbReference type="ARBA" id="ARBA00023136"/>
    </source>
</evidence>
<dbReference type="PROSITE" id="PS51093">
    <property type="entry name" value="PTS_EIIA_TYPE_1"/>
    <property type="match status" value="1"/>
</dbReference>
<dbReference type="InterPro" id="IPR011055">
    <property type="entry name" value="Dup_hybrid_motif"/>
</dbReference>
<evidence type="ECO:0000259" key="15">
    <source>
        <dbReference type="PROSITE" id="PS51103"/>
    </source>
</evidence>
<dbReference type="Pfam" id="PF00367">
    <property type="entry name" value="PTS_EIIB"/>
    <property type="match status" value="1"/>
</dbReference>
<evidence type="ECO:0000256" key="1">
    <source>
        <dbReference type="ARBA" id="ARBA00004651"/>
    </source>
</evidence>
<dbReference type="InterPro" id="IPR013013">
    <property type="entry name" value="PTS_EIIC_1"/>
</dbReference>
<proteinExistence type="predicted"/>
<feature type="transmembrane region" description="Helical" evidence="12">
    <location>
        <begin position="171"/>
        <end position="190"/>
    </location>
</feature>
<dbReference type="InterPro" id="IPR003352">
    <property type="entry name" value="PTS_EIIC"/>
</dbReference>
<dbReference type="PROSITE" id="PS00371">
    <property type="entry name" value="PTS_EIIA_TYPE_1_HIS"/>
    <property type="match status" value="1"/>
</dbReference>
<feature type="transmembrane region" description="Helical" evidence="12">
    <location>
        <begin position="202"/>
        <end position="225"/>
    </location>
</feature>
<name>A0AAP5LLS4_PAEAM</name>